<protein>
    <submittedName>
        <fullName evidence="1">Uncharacterized protein</fullName>
    </submittedName>
</protein>
<keyword evidence="2" id="KW-1185">Reference proteome</keyword>
<comment type="caution">
    <text evidence="1">The sequence shown here is derived from an EMBL/GenBank/DDBJ whole genome shotgun (WGS) entry which is preliminary data.</text>
</comment>
<proteinExistence type="predicted"/>
<reference evidence="2" key="2">
    <citation type="submission" date="2014-09" db="EMBL/GenBank/DDBJ databases">
        <authorList>
            <consortium name="NBRP consortium"/>
            <person name="Sawabe T."/>
            <person name="Meirelles P."/>
            <person name="Nakanishi M."/>
            <person name="Sayaka M."/>
            <person name="Hattori M."/>
            <person name="Ohkuma M."/>
        </authorList>
    </citation>
    <scope>NUCLEOTIDE SEQUENCE [LARGE SCALE GENOMIC DNA]</scope>
    <source>
        <strain evidence="2">JCM 19239</strain>
    </source>
</reference>
<dbReference type="Proteomes" id="UP000029223">
    <property type="component" value="Unassembled WGS sequence"/>
</dbReference>
<dbReference type="EMBL" id="BBMS01000044">
    <property type="protein sequence ID" value="GAL28488.1"/>
    <property type="molecule type" value="Genomic_DNA"/>
</dbReference>
<gene>
    <name evidence="1" type="ORF">JCM19239_1564</name>
</gene>
<accession>A0ABQ0JI86</accession>
<name>A0ABQ0JI86_9VIBR</name>
<sequence length="160" mass="17332">MAAPGIGIKADTAVMKSDVPAVCAVTVERSDNDFDTAGKADSTVKFAAFNNINKLAEVRVTGHTELELMAHLDGAYDKSSTGSYQVEAARAIKVTGMATNKDGSDKKLNTSFREIVKDGGSRYYIETAKELVFHLEAKRDQVWRAGNNLETVLIAEIDCE</sequence>
<organism evidence="1 2">
    <name type="scientific">Vibrio variabilis</name>
    <dbReference type="NCBI Taxonomy" id="990271"/>
    <lineage>
        <taxon>Bacteria</taxon>
        <taxon>Pseudomonadati</taxon>
        <taxon>Pseudomonadota</taxon>
        <taxon>Gammaproteobacteria</taxon>
        <taxon>Vibrionales</taxon>
        <taxon>Vibrionaceae</taxon>
        <taxon>Vibrio</taxon>
    </lineage>
</organism>
<evidence type="ECO:0000313" key="2">
    <source>
        <dbReference type="Proteomes" id="UP000029223"/>
    </source>
</evidence>
<reference evidence="2" key="1">
    <citation type="submission" date="2014-09" db="EMBL/GenBank/DDBJ databases">
        <title>Vibrio variabilis JCM 19239. (C206) whole genome shotgun sequence.</title>
        <authorList>
            <person name="Sawabe T."/>
            <person name="Meirelles P."/>
            <person name="Nakanishi M."/>
            <person name="Sayaka M."/>
            <person name="Hattori M."/>
            <person name="Ohkuma M."/>
        </authorList>
    </citation>
    <scope>NUCLEOTIDE SEQUENCE [LARGE SCALE GENOMIC DNA]</scope>
    <source>
        <strain evidence="2">JCM 19239</strain>
    </source>
</reference>
<evidence type="ECO:0000313" key="1">
    <source>
        <dbReference type="EMBL" id="GAL28488.1"/>
    </source>
</evidence>